<dbReference type="CDD" id="cd01650">
    <property type="entry name" value="RT_nLTR_like"/>
    <property type="match status" value="1"/>
</dbReference>
<protein>
    <recommendedName>
        <fullName evidence="1">Reverse transcriptase domain-containing protein</fullName>
    </recommendedName>
</protein>
<dbReference type="InterPro" id="IPR036691">
    <property type="entry name" value="Endo/exonu/phosph_ase_sf"/>
</dbReference>
<dbReference type="EMBL" id="JABDTM020027356">
    <property type="protein sequence ID" value="KAH0810657.1"/>
    <property type="molecule type" value="Genomic_DNA"/>
</dbReference>
<sequence>MGIATTTIVAGDLNAKHKEWNCATNETNGAVLKKFADTRAITINHPLEPTHIPYNGTSPTTIDIYLMKNITNYSRAKAINELNSDHLPVTIEVQHNSQEEPTRTFRSFENTDWKKFRQEMNRKTKITSNIRTIEQLEAEVAEFTKILAETIKSHTKVIKITERDGIPDETKSLITDRNKIRKLYQRTGDGDCKKKLIELNEKITRSLITQKNNAWKAKLRKANPQDNTLWKIAKTLKKNRTEIPPLLTENGSQAITEREKAEALVEYFQSVHLPKITNTPEQEQIDEEARTLLGKTLVQSKEYWEGMRTNPHEIFKTLKNLKKNKAPGEDDVRNIALRNLPKKSVVQLCYIINAIIKLNHYPKAFKEALVVPIPKPGKSKGKTASYRPISLLSATSKIVEKVLMRRLNRIAKQHGMEKTTQAGFRKNHNTTIQLVRVINDIISEFNKSKTTAMTLIDLEKAFDSMWINGLIKKMNDGGIDPNFTRLIHSYLSKRTIKVKVNNTISTPRTIDSGVPQGSVLGPILFNLYTHDIPEFQKTKTALYADDMATYAHSYYAQAALTQNQIHVRMLEKYYTRWKLKINESKTENIIFARKRTNIKLITKLKVGDHTIPPKDTVKYLGLQLDARLNLKRHIKTATTKGNAAIRILYPLLNRNSGMSQENKTLLYKQVIRPIITYGAPILSHISNYAMQPLEVLQNKCMRLATGAPRYTRITDLRERTGLPSIREHTTATAERFFRRNRNHPLIASTMQLSKQTHKLLHHDIDMTSDKPKHGHKRK</sequence>
<dbReference type="Pfam" id="PF00078">
    <property type="entry name" value="RVT_1"/>
    <property type="match status" value="1"/>
</dbReference>
<dbReference type="InterPro" id="IPR005135">
    <property type="entry name" value="Endo/exonuclease/phosphatase"/>
</dbReference>
<dbReference type="InterPro" id="IPR052560">
    <property type="entry name" value="RdDP_mobile_element"/>
</dbReference>
<gene>
    <name evidence="2" type="ORF">GEV33_012134</name>
</gene>
<dbReference type="PANTHER" id="PTHR36688:SF2">
    <property type="entry name" value="ENDONUCLEASE_EXONUCLEASE_PHOSPHATASE DOMAIN-CONTAINING PROTEIN"/>
    <property type="match status" value="1"/>
</dbReference>
<dbReference type="GO" id="GO:0003824">
    <property type="term" value="F:catalytic activity"/>
    <property type="evidence" value="ECO:0007669"/>
    <property type="project" value="InterPro"/>
</dbReference>
<dbReference type="PANTHER" id="PTHR36688">
    <property type="entry name" value="ENDO/EXONUCLEASE/PHOSPHATASE DOMAIN-CONTAINING PROTEIN"/>
    <property type="match status" value="1"/>
</dbReference>
<accession>A0A8J6HA56</accession>
<dbReference type="Gene3D" id="3.60.10.10">
    <property type="entry name" value="Endonuclease/exonuclease/phosphatase"/>
    <property type="match status" value="1"/>
</dbReference>
<name>A0A8J6HA56_TENMO</name>
<comment type="caution">
    <text evidence="2">The sequence shown here is derived from an EMBL/GenBank/DDBJ whole genome shotgun (WGS) entry which is preliminary data.</text>
</comment>
<keyword evidence="3" id="KW-1185">Reference proteome</keyword>
<dbReference type="Proteomes" id="UP000719412">
    <property type="component" value="Unassembled WGS sequence"/>
</dbReference>
<dbReference type="AlphaFoldDB" id="A0A8J6HA56"/>
<dbReference type="PROSITE" id="PS50878">
    <property type="entry name" value="RT_POL"/>
    <property type="match status" value="1"/>
</dbReference>
<dbReference type="InterPro" id="IPR000477">
    <property type="entry name" value="RT_dom"/>
</dbReference>
<evidence type="ECO:0000259" key="1">
    <source>
        <dbReference type="PROSITE" id="PS50878"/>
    </source>
</evidence>
<organism evidence="2 3">
    <name type="scientific">Tenebrio molitor</name>
    <name type="common">Yellow mealworm beetle</name>
    <dbReference type="NCBI Taxonomy" id="7067"/>
    <lineage>
        <taxon>Eukaryota</taxon>
        <taxon>Metazoa</taxon>
        <taxon>Ecdysozoa</taxon>
        <taxon>Arthropoda</taxon>
        <taxon>Hexapoda</taxon>
        <taxon>Insecta</taxon>
        <taxon>Pterygota</taxon>
        <taxon>Neoptera</taxon>
        <taxon>Endopterygota</taxon>
        <taxon>Coleoptera</taxon>
        <taxon>Polyphaga</taxon>
        <taxon>Cucujiformia</taxon>
        <taxon>Tenebrionidae</taxon>
        <taxon>Tenebrio</taxon>
    </lineage>
</organism>
<dbReference type="SUPFAM" id="SSF56672">
    <property type="entry name" value="DNA/RNA polymerases"/>
    <property type="match status" value="1"/>
</dbReference>
<proteinExistence type="predicted"/>
<feature type="domain" description="Reverse transcriptase" evidence="1">
    <location>
        <begin position="354"/>
        <end position="624"/>
    </location>
</feature>
<evidence type="ECO:0000313" key="2">
    <source>
        <dbReference type="EMBL" id="KAH0810657.1"/>
    </source>
</evidence>
<reference evidence="2" key="2">
    <citation type="submission" date="2021-08" db="EMBL/GenBank/DDBJ databases">
        <authorList>
            <person name="Eriksson T."/>
        </authorList>
    </citation>
    <scope>NUCLEOTIDE SEQUENCE</scope>
    <source>
        <strain evidence="2">Stoneville</strain>
        <tissue evidence="2">Whole head</tissue>
    </source>
</reference>
<dbReference type="SUPFAM" id="SSF56219">
    <property type="entry name" value="DNase I-like"/>
    <property type="match status" value="1"/>
</dbReference>
<dbReference type="InterPro" id="IPR043502">
    <property type="entry name" value="DNA/RNA_pol_sf"/>
</dbReference>
<evidence type="ECO:0000313" key="3">
    <source>
        <dbReference type="Proteomes" id="UP000719412"/>
    </source>
</evidence>
<dbReference type="Pfam" id="PF14529">
    <property type="entry name" value="Exo_endo_phos_2"/>
    <property type="match status" value="1"/>
</dbReference>
<reference evidence="2" key="1">
    <citation type="journal article" date="2020" name="J Insects Food Feed">
        <title>The yellow mealworm (Tenebrio molitor) genome: a resource for the emerging insects as food and feed industry.</title>
        <authorList>
            <person name="Eriksson T."/>
            <person name="Andere A."/>
            <person name="Kelstrup H."/>
            <person name="Emery V."/>
            <person name="Picard C."/>
        </authorList>
    </citation>
    <scope>NUCLEOTIDE SEQUENCE</scope>
    <source>
        <strain evidence="2">Stoneville</strain>
        <tissue evidence="2">Whole head</tissue>
    </source>
</reference>
<dbReference type="GO" id="GO:0071897">
    <property type="term" value="P:DNA biosynthetic process"/>
    <property type="evidence" value="ECO:0007669"/>
    <property type="project" value="UniProtKB-ARBA"/>
</dbReference>